<dbReference type="NCBIfam" id="TIGR01613">
    <property type="entry name" value="primase_Cterm"/>
    <property type="match status" value="1"/>
</dbReference>
<sequence length="514" mass="56898">MRDLEHMEERLAALADVEADDTSLALAWIATEGGGDDEEDAEILRSNDGLIRRFDRLTGMWCVLDKTDTLQRVSEFLCEVGDAKLEAVEARFRQGEIEKKDRLAAKKLYANLRSTTRRTAVWQTAVVNMDAAEVDDFDANPELLGTPGGVIDLRTGEVRSATVGDKVTQSTDVAPAQAGASASRWLEFLSQVFEGDKETLEFIERLVGSALVGNVSAQKFFVLYGRGSNGKSVLRDVVSCLVGSYAGTASAKVFMQSHSDRHPTEIASLAGKRVVMASEVPAGRSWNDALLKELTGGEKMTTRWVHQNEFSFTPRGTLIFTANTLPSFTGAQEAMLRRIVIIEFKRNFTEDEQDPNLVADLISTEGSAILRWAIDGARKFLADGGGVRGLRIPQSITDATRTYFEEEDIVLQFLIDAQGSAATSIDWSPGAFVSCSQLFDEFRRWAESKGHKSWSVRTLSKVIRENAERYELSDVRTKAARGFRVERRLTEPPTGANSKFAKHVAIKRRRAVKK</sequence>
<dbReference type="AlphaFoldDB" id="M9RCT4"/>
<dbReference type="InterPro" id="IPR027417">
    <property type="entry name" value="P-loop_NTPase"/>
</dbReference>
<dbReference type="PANTHER" id="PTHR35372">
    <property type="entry name" value="ATP BINDING PROTEIN-RELATED"/>
    <property type="match status" value="1"/>
</dbReference>
<dbReference type="SMART" id="SM00885">
    <property type="entry name" value="D5_N"/>
    <property type="match status" value="1"/>
</dbReference>
<evidence type="ECO:0000256" key="1">
    <source>
        <dbReference type="ARBA" id="ARBA00022741"/>
    </source>
</evidence>
<evidence type="ECO:0000259" key="4">
    <source>
        <dbReference type="PROSITE" id="PS51206"/>
    </source>
</evidence>
<evidence type="ECO:0000313" key="6">
    <source>
        <dbReference type="Proteomes" id="UP000005307"/>
    </source>
</evidence>
<dbReference type="OrthoDB" id="9763644at2"/>
<feature type="domain" description="SF3 helicase" evidence="4">
    <location>
        <begin position="198"/>
        <end position="357"/>
    </location>
</feature>
<dbReference type="Gene3D" id="3.40.50.300">
    <property type="entry name" value="P-loop containing nucleotide triphosphate hydrolases"/>
    <property type="match status" value="1"/>
</dbReference>
<reference evidence="5 6" key="1">
    <citation type="journal article" date="2013" name="PLoS ONE">
        <title>Poles Apart: Arctic and Antarctic Octadecabacter strains Share High Genome Plasticity and a New Type of Xanthorhodopsin.</title>
        <authorList>
            <person name="Vollmers J."/>
            <person name="Voget S."/>
            <person name="Dietrich S."/>
            <person name="Gollnow K."/>
            <person name="Smits M."/>
            <person name="Meyer K."/>
            <person name="Brinkhoff T."/>
            <person name="Simon M."/>
            <person name="Daniel R."/>
        </authorList>
    </citation>
    <scope>NUCLEOTIDE SEQUENCE [LARGE SCALE GENOMIC DNA]</scope>
    <source>
        <strain evidence="5 6">307</strain>
    </source>
</reference>
<dbReference type="HOGENOM" id="CLU_018483_2_1_5"/>
<proteinExistence type="predicted"/>
<dbReference type="Pfam" id="PF19263">
    <property type="entry name" value="DUF5906"/>
    <property type="match status" value="1"/>
</dbReference>
<keyword evidence="2" id="KW-0378">Hydrolase</keyword>
<evidence type="ECO:0000256" key="3">
    <source>
        <dbReference type="ARBA" id="ARBA00022840"/>
    </source>
</evidence>
<dbReference type="InterPro" id="IPR051620">
    <property type="entry name" value="ORF904-like_C"/>
</dbReference>
<dbReference type="KEGG" id="oat:OAN307_c26420"/>
<accession>M9RCT4</accession>
<dbReference type="RefSeq" id="WP_015500232.1">
    <property type="nucleotide sequence ID" value="NC_020911.1"/>
</dbReference>
<name>M9RCT4_9RHOB</name>
<evidence type="ECO:0000313" key="5">
    <source>
        <dbReference type="EMBL" id="AGI68231.1"/>
    </source>
</evidence>
<organism evidence="5 6">
    <name type="scientific">Octadecabacter antarcticus 307</name>
    <dbReference type="NCBI Taxonomy" id="391626"/>
    <lineage>
        <taxon>Bacteria</taxon>
        <taxon>Pseudomonadati</taxon>
        <taxon>Pseudomonadota</taxon>
        <taxon>Alphaproteobacteria</taxon>
        <taxon>Rhodobacterales</taxon>
        <taxon>Roseobacteraceae</taxon>
        <taxon>Octadecabacter</taxon>
    </lineage>
</organism>
<dbReference type="PROSITE" id="PS51206">
    <property type="entry name" value="SF3_HELICASE_1"/>
    <property type="match status" value="1"/>
</dbReference>
<keyword evidence="6" id="KW-1185">Reference proteome</keyword>
<dbReference type="SUPFAM" id="SSF52540">
    <property type="entry name" value="P-loop containing nucleoside triphosphate hydrolases"/>
    <property type="match status" value="1"/>
</dbReference>
<keyword evidence="3" id="KW-0067">ATP-binding</keyword>
<gene>
    <name evidence="5" type="ORF">OAN307_c26420</name>
</gene>
<evidence type="ECO:0000256" key="2">
    <source>
        <dbReference type="ARBA" id="ARBA00022801"/>
    </source>
</evidence>
<dbReference type="InterPro" id="IPR006500">
    <property type="entry name" value="Helicase_put_C_phage/plasmid"/>
</dbReference>
<keyword evidence="1" id="KW-0547">Nucleotide-binding</keyword>
<dbReference type="InterPro" id="IPR014818">
    <property type="entry name" value="Phage/plasmid_primase_P4_C"/>
</dbReference>
<dbReference type="PANTHER" id="PTHR35372:SF2">
    <property type="entry name" value="SF3 HELICASE DOMAIN-CONTAINING PROTEIN"/>
    <property type="match status" value="1"/>
</dbReference>
<dbReference type="Pfam" id="PF08706">
    <property type="entry name" value="D5_N"/>
    <property type="match status" value="1"/>
</dbReference>
<dbReference type="Proteomes" id="UP000005307">
    <property type="component" value="Chromosome"/>
</dbReference>
<dbReference type="STRING" id="391626.OAN307_c26420"/>
<dbReference type="InterPro" id="IPR014015">
    <property type="entry name" value="Helicase_SF3_DNA-vir"/>
</dbReference>
<dbReference type="EMBL" id="CP003740">
    <property type="protein sequence ID" value="AGI68231.1"/>
    <property type="molecule type" value="Genomic_DNA"/>
</dbReference>
<dbReference type="GO" id="GO:0005524">
    <property type="term" value="F:ATP binding"/>
    <property type="evidence" value="ECO:0007669"/>
    <property type="project" value="UniProtKB-KW"/>
</dbReference>
<dbReference type="eggNOG" id="COG3378">
    <property type="taxonomic scope" value="Bacteria"/>
</dbReference>
<dbReference type="InterPro" id="IPR045455">
    <property type="entry name" value="NrS-1_pol-like_helicase"/>
</dbReference>
<dbReference type="GO" id="GO:0016787">
    <property type="term" value="F:hydrolase activity"/>
    <property type="evidence" value="ECO:0007669"/>
    <property type="project" value="UniProtKB-KW"/>
</dbReference>
<protein>
    <submittedName>
        <fullName evidence="5">Putative phage DNA primase</fullName>
    </submittedName>
</protein>